<dbReference type="PANTHER" id="PTHR43037:SF1">
    <property type="entry name" value="BLL1128 PROTEIN"/>
    <property type="match status" value="1"/>
</dbReference>
<dbReference type="AlphaFoldDB" id="A0AA49GK59"/>
<evidence type="ECO:0000313" key="4">
    <source>
        <dbReference type="EMBL" id="WKN35239.1"/>
    </source>
</evidence>
<dbReference type="Gene3D" id="3.40.50.1820">
    <property type="entry name" value="alpha/beta hydrolase"/>
    <property type="match status" value="1"/>
</dbReference>
<feature type="transmembrane region" description="Helical" evidence="2">
    <location>
        <begin position="133"/>
        <end position="154"/>
    </location>
</feature>
<dbReference type="InterPro" id="IPR050955">
    <property type="entry name" value="Plant_Biomass_Hydrol_Est"/>
</dbReference>
<gene>
    <name evidence="4" type="ORF">K4G66_22940</name>
</gene>
<feature type="transmembrane region" description="Helical" evidence="2">
    <location>
        <begin position="71"/>
        <end position="92"/>
    </location>
</feature>
<feature type="transmembrane region" description="Helical" evidence="2">
    <location>
        <begin position="40"/>
        <end position="59"/>
    </location>
</feature>
<evidence type="ECO:0000256" key="2">
    <source>
        <dbReference type="SAM" id="Phobius"/>
    </source>
</evidence>
<keyword evidence="2" id="KW-0812">Transmembrane</keyword>
<proteinExistence type="predicted"/>
<keyword evidence="2" id="KW-1133">Transmembrane helix</keyword>
<sequence length="464" mass="51432">MNRDLYYFGNFFLGITVIGGLLQTIIRFQLGGGMLMLESFPGWFLVLTLISLMGGLLLLKYFYHQQYRFALVADSLAALASLVFSVVVYLLLSGRGIQSWYLPAYSVSLVAGTVASISLIVPPAGKSPWIRSAGLILLLINLVSGAALIGVMRNPEMQTSDGLEKLAQWISLVGSLVPLLFIVQFTQEARRLKPDQSVTSSSRTTDQVLTSLSAVVVVLVLVFGVMLAQEAYMSSYWNKRNAAITQQMVQRFEEEAYVNKDGDTLRYLLLKPLDYAPNQKYPLVVTLPYNKYEGAEVAKLLSEQANRSQYPAFLFVPYCPPGEGWGGIPNYPTIDTIVFETLQNLKRQLSIDEARLYVTGISRGGYGSWHFIGLRPDIFAAAIPVCGGGDPSLAHNMTDVSVWAFHGRNDRNVPVSGSRDIIEAIKEAGGEPRYTEFPDEGHNIWYQVSQTPGLLDWLFAQKQN</sequence>
<keyword evidence="1" id="KW-0732">Signal</keyword>
<feature type="transmembrane region" description="Helical" evidence="2">
    <location>
        <begin position="166"/>
        <end position="187"/>
    </location>
</feature>
<organism evidence="4">
    <name type="scientific">Roseihalotalea indica</name>
    <dbReference type="NCBI Taxonomy" id="2867963"/>
    <lineage>
        <taxon>Bacteria</taxon>
        <taxon>Pseudomonadati</taxon>
        <taxon>Bacteroidota</taxon>
        <taxon>Cytophagia</taxon>
        <taxon>Cytophagales</taxon>
        <taxon>Catalimonadaceae</taxon>
        <taxon>Roseihalotalea</taxon>
    </lineage>
</organism>
<dbReference type="SUPFAM" id="SSF53474">
    <property type="entry name" value="alpha/beta-Hydrolases"/>
    <property type="match status" value="1"/>
</dbReference>
<reference evidence="4" key="2">
    <citation type="journal article" date="2024" name="Antonie Van Leeuwenhoek">
        <title>Roseihalotalea indica gen. nov., sp. nov., a halophilic Bacteroidetes from mesopelagic Southwest Indian Ocean with higher carbohydrate metabolic potential.</title>
        <authorList>
            <person name="Chen B."/>
            <person name="Zhang M."/>
            <person name="Lin D."/>
            <person name="Ye J."/>
            <person name="Tang K."/>
        </authorList>
    </citation>
    <scope>NUCLEOTIDE SEQUENCE</scope>
    <source>
        <strain evidence="4">TK19036</strain>
    </source>
</reference>
<dbReference type="InterPro" id="IPR001375">
    <property type="entry name" value="Peptidase_S9_cat"/>
</dbReference>
<protein>
    <submittedName>
        <fullName evidence="4">Prolyl oligopeptidase family serine peptidase</fullName>
    </submittedName>
</protein>
<dbReference type="InterPro" id="IPR029058">
    <property type="entry name" value="AB_hydrolase_fold"/>
</dbReference>
<name>A0AA49GK59_9BACT</name>
<feature type="domain" description="Peptidase S9 prolyl oligopeptidase catalytic" evidence="3">
    <location>
        <begin position="342"/>
        <end position="399"/>
    </location>
</feature>
<keyword evidence="2" id="KW-0472">Membrane</keyword>
<dbReference type="EMBL" id="CP120682">
    <property type="protein sequence ID" value="WKN35239.1"/>
    <property type="molecule type" value="Genomic_DNA"/>
</dbReference>
<dbReference type="Pfam" id="PF00326">
    <property type="entry name" value="Peptidase_S9"/>
    <property type="match status" value="1"/>
</dbReference>
<feature type="transmembrane region" description="Helical" evidence="2">
    <location>
        <begin position="7"/>
        <end position="28"/>
    </location>
</feature>
<evidence type="ECO:0000259" key="3">
    <source>
        <dbReference type="Pfam" id="PF00326"/>
    </source>
</evidence>
<dbReference type="PANTHER" id="PTHR43037">
    <property type="entry name" value="UNNAMED PRODUCT-RELATED"/>
    <property type="match status" value="1"/>
</dbReference>
<feature type="transmembrane region" description="Helical" evidence="2">
    <location>
        <begin position="208"/>
        <end position="228"/>
    </location>
</feature>
<feature type="transmembrane region" description="Helical" evidence="2">
    <location>
        <begin position="104"/>
        <end position="121"/>
    </location>
</feature>
<reference evidence="4" key="1">
    <citation type="journal article" date="2023" name="Comput. Struct. Biotechnol. J.">
        <title>Discovery of a novel marine Bacteroidetes with a rich repertoire of carbohydrate-active enzymes.</title>
        <authorList>
            <person name="Chen B."/>
            <person name="Liu G."/>
            <person name="Chen Q."/>
            <person name="Wang H."/>
            <person name="Liu L."/>
            <person name="Tang K."/>
        </authorList>
    </citation>
    <scope>NUCLEOTIDE SEQUENCE</scope>
    <source>
        <strain evidence="4">TK19036</strain>
    </source>
</reference>
<evidence type="ECO:0000256" key="1">
    <source>
        <dbReference type="ARBA" id="ARBA00022729"/>
    </source>
</evidence>
<accession>A0AA49GK59</accession>